<comment type="caution">
    <text evidence="7">The sequence shown here is derived from an EMBL/GenBank/DDBJ whole genome shotgun (WGS) entry which is preliminary data.</text>
</comment>
<comment type="subcellular location">
    <subcellularLocation>
        <location evidence="1">Periplasm</location>
    </subcellularLocation>
</comment>
<dbReference type="OrthoDB" id="9802127at2"/>
<dbReference type="eggNOG" id="COG1613">
    <property type="taxonomic scope" value="Bacteria"/>
</dbReference>
<dbReference type="Proteomes" id="UP000029391">
    <property type="component" value="Unassembled WGS sequence"/>
</dbReference>
<keyword evidence="8" id="KW-1185">Reference proteome</keyword>
<dbReference type="NCBIfam" id="NF008022">
    <property type="entry name" value="PRK10752.1"/>
    <property type="match status" value="1"/>
</dbReference>
<dbReference type="InterPro" id="IPR005669">
    <property type="entry name" value="Thiosulph/SO4-bd"/>
</dbReference>
<keyword evidence="5" id="KW-0574">Periplasm</keyword>
<name>A0A091C2Z4_9GAMM</name>
<dbReference type="GO" id="GO:0140104">
    <property type="term" value="F:molecular carrier activity"/>
    <property type="evidence" value="ECO:0007669"/>
    <property type="project" value="InterPro"/>
</dbReference>
<comment type="similarity">
    <text evidence="2">Belongs to the prokaryotic sulfate-binding protein family.</text>
</comment>
<evidence type="ECO:0000256" key="6">
    <source>
        <dbReference type="SAM" id="SignalP"/>
    </source>
</evidence>
<dbReference type="AlphaFoldDB" id="A0A091C2Z4"/>
<dbReference type="GO" id="GO:1902358">
    <property type="term" value="P:sulfate transmembrane transport"/>
    <property type="evidence" value="ECO:0007669"/>
    <property type="project" value="InterPro"/>
</dbReference>
<evidence type="ECO:0008006" key="9">
    <source>
        <dbReference type="Google" id="ProtNLM"/>
    </source>
</evidence>
<dbReference type="STRING" id="1121013.GCA_000426365_01515"/>
<reference evidence="7 8" key="1">
    <citation type="submission" date="2013-09" db="EMBL/GenBank/DDBJ databases">
        <title>Genome sequencing of Arenimonas composti.</title>
        <authorList>
            <person name="Chen F."/>
            <person name="Wang G."/>
        </authorList>
    </citation>
    <scope>NUCLEOTIDE SEQUENCE [LARGE SCALE GENOMIC DNA]</scope>
    <source>
        <strain evidence="7 8">TR7-09</strain>
    </source>
</reference>
<dbReference type="CDD" id="cd01005">
    <property type="entry name" value="PBP2_CysP"/>
    <property type="match status" value="1"/>
</dbReference>
<keyword evidence="4 6" id="KW-0732">Signal</keyword>
<dbReference type="PANTHER" id="PTHR30368:SF2">
    <property type="entry name" value="SULFATE-BINDING PROTEIN"/>
    <property type="match status" value="1"/>
</dbReference>
<evidence type="ECO:0000313" key="7">
    <source>
        <dbReference type="EMBL" id="KFN50990.1"/>
    </source>
</evidence>
<evidence type="ECO:0000256" key="4">
    <source>
        <dbReference type="ARBA" id="ARBA00022729"/>
    </source>
</evidence>
<dbReference type="SUPFAM" id="SSF53850">
    <property type="entry name" value="Periplasmic binding protein-like II"/>
    <property type="match status" value="1"/>
</dbReference>
<dbReference type="Pfam" id="PF13531">
    <property type="entry name" value="SBP_bac_11"/>
    <property type="match status" value="1"/>
</dbReference>
<protein>
    <recommendedName>
        <fullName evidence="9">Sulfate transporter subunit</fullName>
    </recommendedName>
</protein>
<dbReference type="EMBL" id="AWXU01000011">
    <property type="protein sequence ID" value="KFN50990.1"/>
    <property type="molecule type" value="Genomic_DNA"/>
</dbReference>
<gene>
    <name evidence="7" type="ORF">P873_04655</name>
</gene>
<evidence type="ECO:0000256" key="2">
    <source>
        <dbReference type="ARBA" id="ARBA00006099"/>
    </source>
</evidence>
<dbReference type="PROSITE" id="PS00757">
    <property type="entry name" value="PROK_SULFATE_BIND_2"/>
    <property type="match status" value="1"/>
</dbReference>
<dbReference type="Gene3D" id="3.40.190.10">
    <property type="entry name" value="Periplasmic binding protein-like II"/>
    <property type="match status" value="2"/>
</dbReference>
<feature type="signal peptide" evidence="6">
    <location>
        <begin position="1"/>
        <end position="32"/>
    </location>
</feature>
<dbReference type="InterPro" id="IPR034408">
    <property type="entry name" value="Sulphate/thiosulphate_BS"/>
</dbReference>
<dbReference type="NCBIfam" id="NF008106">
    <property type="entry name" value="PRK10852.1"/>
    <property type="match status" value="1"/>
</dbReference>
<organism evidence="7 8">
    <name type="scientific">Arenimonas composti TR7-09 = DSM 18010</name>
    <dbReference type="NCBI Taxonomy" id="1121013"/>
    <lineage>
        <taxon>Bacteria</taxon>
        <taxon>Pseudomonadati</taxon>
        <taxon>Pseudomonadota</taxon>
        <taxon>Gammaproteobacteria</taxon>
        <taxon>Lysobacterales</taxon>
        <taxon>Lysobacteraceae</taxon>
        <taxon>Arenimonas</taxon>
    </lineage>
</organism>
<proteinExistence type="inferred from homology"/>
<dbReference type="GO" id="GO:1901681">
    <property type="term" value="F:sulfur compound binding"/>
    <property type="evidence" value="ECO:0007669"/>
    <property type="project" value="InterPro"/>
</dbReference>
<dbReference type="PANTHER" id="PTHR30368">
    <property type="entry name" value="SULFATE-BINDING PROTEIN"/>
    <property type="match status" value="1"/>
</dbReference>
<sequence length="345" mass="37767">MNQSENRASRRARLLPLLAAALLALVAGAVSATESSMLNVSYDPTRELYADFNTAFAAHWKQRTGTTLTIHASHGGSGKQARSVIDGLEADVVTLALASDIDAIAARGDLIPADWQSRMPHNSSPYTSTIVFLVRKGNPKNIRDWGDLVREGVGVVTPNPKTSGGARWNYLAAWAWASREYQGSGARVLDYMRRLFANVPVLDTGARGSTTTFAYRGVGDVLLAWENEAHLTLAEAGDQFEIVYPSISILAEPPVSIVDKVVDRRGTREIAQAYLDYLYTPQGQAIAAKHFYRPRNPEGIDPAVMARFPAMPMVTIDDAFAGWENAQKVHFEDGGFFDRIMQPGR</sequence>
<evidence type="ECO:0000256" key="3">
    <source>
        <dbReference type="ARBA" id="ARBA00022448"/>
    </source>
</evidence>
<keyword evidence="3" id="KW-0813">Transport</keyword>
<accession>A0A091C2Z4</accession>
<evidence type="ECO:0000313" key="8">
    <source>
        <dbReference type="Proteomes" id="UP000029391"/>
    </source>
</evidence>
<evidence type="ECO:0000256" key="1">
    <source>
        <dbReference type="ARBA" id="ARBA00004418"/>
    </source>
</evidence>
<feature type="chain" id="PRO_5001870281" description="Sulfate transporter subunit" evidence="6">
    <location>
        <begin position="33"/>
        <end position="345"/>
    </location>
</feature>
<evidence type="ECO:0000256" key="5">
    <source>
        <dbReference type="ARBA" id="ARBA00022764"/>
    </source>
</evidence>
<dbReference type="RefSeq" id="WP_051239727.1">
    <property type="nucleotide sequence ID" value="NZ_AUFF01000003.1"/>
</dbReference>
<dbReference type="GO" id="GO:0042597">
    <property type="term" value="C:periplasmic space"/>
    <property type="evidence" value="ECO:0007669"/>
    <property type="project" value="UniProtKB-SubCell"/>
</dbReference>
<dbReference type="NCBIfam" id="TIGR00971">
    <property type="entry name" value="3a0106s03"/>
    <property type="match status" value="1"/>
</dbReference>